<name>A0A286D318_9GAMM</name>
<organism evidence="2 3">
    <name type="scientific">Pseudoxanthomonas wuyuanensis</name>
    <dbReference type="NCBI Taxonomy" id="1073196"/>
    <lineage>
        <taxon>Bacteria</taxon>
        <taxon>Pseudomonadati</taxon>
        <taxon>Pseudomonadota</taxon>
        <taxon>Gammaproteobacteria</taxon>
        <taxon>Lysobacterales</taxon>
        <taxon>Lysobacteraceae</taxon>
        <taxon>Pseudoxanthomonas</taxon>
    </lineage>
</organism>
<evidence type="ECO:0000313" key="2">
    <source>
        <dbReference type="EMBL" id="SOD53051.1"/>
    </source>
</evidence>
<keyword evidence="3" id="KW-1185">Reference proteome</keyword>
<dbReference type="Proteomes" id="UP000219374">
    <property type="component" value="Unassembled WGS sequence"/>
</dbReference>
<dbReference type="RefSeq" id="WP_097120988.1">
    <property type="nucleotide sequence ID" value="NZ_OCND01000002.1"/>
</dbReference>
<protein>
    <submittedName>
        <fullName evidence="2">Uncharacterized protein</fullName>
    </submittedName>
</protein>
<gene>
    <name evidence="2" type="ORF">SAMN06296416_102213</name>
</gene>
<evidence type="ECO:0000256" key="1">
    <source>
        <dbReference type="SAM" id="MobiDB-lite"/>
    </source>
</evidence>
<dbReference type="EMBL" id="OCND01000002">
    <property type="protein sequence ID" value="SOD53051.1"/>
    <property type="molecule type" value="Genomic_DNA"/>
</dbReference>
<dbReference type="OrthoDB" id="6045554at2"/>
<sequence>MHGTPKPRDNRQSDPQKSDTPDKYRNDKAQWKAPDQPDHTGTRGRRDPEKDYPGVHDGSKDR</sequence>
<proteinExistence type="predicted"/>
<accession>A0A286D318</accession>
<feature type="region of interest" description="Disordered" evidence="1">
    <location>
        <begin position="1"/>
        <end position="62"/>
    </location>
</feature>
<reference evidence="2 3" key="1">
    <citation type="submission" date="2017-09" db="EMBL/GenBank/DDBJ databases">
        <authorList>
            <person name="Ehlers B."/>
            <person name="Leendertz F.H."/>
        </authorList>
    </citation>
    <scope>NUCLEOTIDE SEQUENCE [LARGE SCALE GENOMIC DNA]</scope>
    <source>
        <strain evidence="2 3">CGMCC 1.10978</strain>
    </source>
</reference>
<evidence type="ECO:0000313" key="3">
    <source>
        <dbReference type="Proteomes" id="UP000219374"/>
    </source>
</evidence>
<dbReference type="AlphaFoldDB" id="A0A286D318"/>